<keyword evidence="3" id="KW-1185">Reference proteome</keyword>
<dbReference type="AlphaFoldDB" id="A0A8H7GVU9"/>
<evidence type="ECO:0000256" key="1">
    <source>
        <dbReference type="SAM" id="MobiDB-lite"/>
    </source>
</evidence>
<feature type="compositionally biased region" description="Polar residues" evidence="1">
    <location>
        <begin position="537"/>
        <end position="553"/>
    </location>
</feature>
<accession>A0A8H7GVU9</accession>
<evidence type="ECO:0000313" key="3">
    <source>
        <dbReference type="Proteomes" id="UP000649328"/>
    </source>
</evidence>
<proteinExistence type="predicted"/>
<feature type="non-terminal residue" evidence="2">
    <location>
        <position position="1"/>
    </location>
</feature>
<name>A0A8H7GVU9_9ASCO</name>
<feature type="region of interest" description="Disordered" evidence="1">
    <location>
        <begin position="537"/>
        <end position="568"/>
    </location>
</feature>
<dbReference type="EMBL" id="JACBPP010000002">
    <property type="protein sequence ID" value="KAF8004045.1"/>
    <property type="molecule type" value="Genomic_DNA"/>
</dbReference>
<reference evidence="2" key="1">
    <citation type="submission" date="2020-10" db="EMBL/GenBank/DDBJ databases">
        <title>The Whole-Genome Sequence of Metschnikowia persimmonesis, a Novel Endophytic Yeast Species Isolated from Medicinal Plant Diospyros kaki Thumb.</title>
        <authorList>
            <person name="Rahmat E."/>
            <person name="Kang Y."/>
        </authorList>
    </citation>
    <scope>NUCLEOTIDE SEQUENCE</scope>
    <source>
        <strain evidence="2">KIOM G15050</strain>
    </source>
</reference>
<feature type="compositionally biased region" description="Basic and acidic residues" evidence="1">
    <location>
        <begin position="556"/>
        <end position="568"/>
    </location>
</feature>
<dbReference type="Proteomes" id="UP000649328">
    <property type="component" value="Unassembled WGS sequence"/>
</dbReference>
<organism evidence="2 3">
    <name type="scientific">Metschnikowia pulcherrima</name>
    <dbReference type="NCBI Taxonomy" id="27326"/>
    <lineage>
        <taxon>Eukaryota</taxon>
        <taxon>Fungi</taxon>
        <taxon>Dikarya</taxon>
        <taxon>Ascomycota</taxon>
        <taxon>Saccharomycotina</taxon>
        <taxon>Pichiomycetes</taxon>
        <taxon>Metschnikowiaceae</taxon>
        <taxon>Metschnikowia</taxon>
    </lineage>
</organism>
<gene>
    <name evidence="2" type="ORF">HF325_001493</name>
</gene>
<comment type="caution">
    <text evidence="2">The sequence shown here is derived from an EMBL/GenBank/DDBJ whole genome shotgun (WGS) entry which is preliminary data.</text>
</comment>
<evidence type="ECO:0000313" key="2">
    <source>
        <dbReference type="EMBL" id="KAF8004045.1"/>
    </source>
</evidence>
<protein>
    <submittedName>
        <fullName evidence="2">Uncharacterized protein</fullName>
    </submittedName>
</protein>
<sequence length="740" mass="83104">VTGRPPSIVEHLDLNDYDASDDEDNFGDISRYSDSVQRNFLKGLAESHEAIQDAFEINNTDPATFISLSADDLIADYKRLSEMADTDLVNSTEYHPLFFSLEKCVLRDIKRNHIAKAILAAADEKLFETYFAPRRRQYRSFRLANRAITKAIINYYPALNGELEYLGCTDFGYLINSTIRIARSMSQKAYPDFVTARKVISTLVNAWQGETRDGFLFVIELAKRAEVRFRSCAHISKPTNIIADLTSEFQTAGDRMLRNWHALRPIDKKSSTIEYLSDSIWRCFRPYHNLLVSSAVKSKFDAMVKSSGFRDDFYEVHTLASQKHPHVVDAACKEPKDLPKRNIDKRLADERGVADRYFTLMKNLLAQRPDLCPNCLGSHTLLECAVLVKDAWKNPAAFTHLEFEDETGETRLKRQRGYSKCVIRDNAMSSVKFSSSMAKISKPSSVHEMRLLFAPSGESPHYASHSAEVNADCLLTKLVHTQHTQQQRFETSRLCDLHPSSAADSKDQIHRKPFDPSRELPIVTTLSDNSYELPTVKPFTSNSIPTIAQTNPKSQHHPEHPQQRQSLDVDSRTLTADIGSSPSVSASHYIVRSILSEVGAQAPSPKKPVAKPSDGLPAPALVITHDLHDLIDEPHDRIPADEPVVSPLLAPDSPISSVPRLESVFETSHEFGGDYTLNIYATSPGVVNFRRDIATTTIHRAIKEVSHEDSSMNTEILPPWADISICMVPPHTEESQNAYQ</sequence>